<feature type="region of interest" description="Disordered" evidence="1">
    <location>
        <begin position="315"/>
        <end position="341"/>
    </location>
</feature>
<dbReference type="OrthoDB" id="2798624at2759"/>
<evidence type="ECO:0000313" key="2">
    <source>
        <dbReference type="EMBL" id="KZP04080.1"/>
    </source>
</evidence>
<accession>A0A167ULY9</accession>
<feature type="compositionally biased region" description="Low complexity" evidence="1">
    <location>
        <begin position="482"/>
        <end position="495"/>
    </location>
</feature>
<feature type="region of interest" description="Disordered" evidence="1">
    <location>
        <begin position="394"/>
        <end position="548"/>
    </location>
</feature>
<gene>
    <name evidence="2" type="ORF">FIBSPDRAFT_1054912</name>
</gene>
<reference evidence="2" key="1">
    <citation type="journal article" date="2016" name="Mol. Biol. Evol.">
        <title>Comparative Genomics of Early-Diverging Mushroom-Forming Fungi Provides Insights into the Origins of Lignocellulose Decay Capabilities.</title>
        <authorList>
            <person name="Nagy L.G."/>
            <person name="Riley R."/>
            <person name="Tritt A."/>
            <person name="Adam C."/>
            <person name="Daum C."/>
            <person name="Floudas D."/>
            <person name="Sun H."/>
            <person name="Yadav J.S."/>
            <person name="Pangilinan J."/>
            <person name="Larsson K.H."/>
            <person name="Matsuura K."/>
            <person name="Barry K."/>
            <person name="Labutti K."/>
            <person name="Kuo R."/>
            <person name="Ohm R.A."/>
            <person name="Bhattacharya S.S."/>
            <person name="Shirouzu T."/>
            <person name="Yoshinaga Y."/>
            <person name="Martin F.M."/>
            <person name="Grigoriev I.V."/>
            <person name="Hibbett D.S."/>
        </authorList>
    </citation>
    <scope>NUCLEOTIDE SEQUENCE [LARGE SCALE GENOMIC DNA]</scope>
    <source>
        <strain evidence="2">CBS 109695</strain>
    </source>
</reference>
<feature type="compositionally biased region" description="Polar residues" evidence="1">
    <location>
        <begin position="322"/>
        <end position="341"/>
    </location>
</feature>
<organism evidence="2">
    <name type="scientific">Athelia psychrophila</name>
    <dbReference type="NCBI Taxonomy" id="1759441"/>
    <lineage>
        <taxon>Eukaryota</taxon>
        <taxon>Fungi</taxon>
        <taxon>Dikarya</taxon>
        <taxon>Basidiomycota</taxon>
        <taxon>Agaricomycotina</taxon>
        <taxon>Agaricomycetes</taxon>
        <taxon>Agaricomycetidae</taxon>
        <taxon>Atheliales</taxon>
        <taxon>Atheliaceae</taxon>
        <taxon>Athelia</taxon>
    </lineage>
</organism>
<feature type="region of interest" description="Disordered" evidence="1">
    <location>
        <begin position="565"/>
        <end position="618"/>
    </location>
</feature>
<dbReference type="AlphaFoldDB" id="A0A167ULY9"/>
<dbReference type="EMBL" id="KV417962">
    <property type="protein sequence ID" value="KZP04080.1"/>
    <property type="molecule type" value="Genomic_DNA"/>
</dbReference>
<sequence length="618" mass="66968">MRFFKSFRLLHRRTKSDGDVTAVLAAQSASRPVAQDLHTLPLHRISADYPALGNLSCGESSLFIEDISFAPPAEHTTPDNETSDRDDVFGHFSFETPPRSITYSVESETIALRNTNRTLKADLVEVTKEAADARSALHAHMTKNAYQEAQIRGLAVEFKRYQCIDGLLARVGLHKAVLDNALAVLEEGGNPADVIVRAIELANPKTETAPAASKKESSSSSSPIGPRSQEHYVAALNMTLNVRKELKGNKKVTKFWKRVAQEGGLNADVITPSPSNVSSIRESLSLERQKAVDALVARRRGSIAVSESKSVASVSTVEPAISSASTSENPLPTSASGSSTVSTLRVLPPLASDSIKQQLAQHGNNKRFAGSRSNSRPSVLRALDLNVPAPKRALLHRGAERRNVPVALPHRRYPSDASDSGSIQLKQKKARSDTTRSFVAALSSSLRRSKSARKEKASKRESQDSAEGSVPFDNTAFQPETSSVPSDPSLSSRASTTRNETPVNRRVSYEHGGSLGHISEESQSGFEDAEESFASTVPTTPAKTPKVLYESPSRLPVLKYIRRLSPLSSPMKGKAKKEKEKENAARASPSKLPRRAGPAQGSPRRAMFTRNPLMYSIA</sequence>
<evidence type="ECO:0000256" key="1">
    <source>
        <dbReference type="SAM" id="MobiDB-lite"/>
    </source>
</evidence>
<feature type="compositionally biased region" description="Low complexity" evidence="1">
    <location>
        <begin position="536"/>
        <end position="547"/>
    </location>
</feature>
<dbReference type="STRING" id="436010.A0A167ULY9"/>
<feature type="compositionally biased region" description="Basic and acidic residues" evidence="1">
    <location>
        <begin position="452"/>
        <end position="463"/>
    </location>
</feature>
<protein>
    <submittedName>
        <fullName evidence="2">Uncharacterized protein</fullName>
    </submittedName>
</protein>
<proteinExistence type="predicted"/>
<name>A0A167ULY9_9AGAM</name>
<feature type="region of interest" description="Disordered" evidence="1">
    <location>
        <begin position="205"/>
        <end position="227"/>
    </location>
</feature>